<feature type="signal peptide" evidence="2">
    <location>
        <begin position="1"/>
        <end position="21"/>
    </location>
</feature>
<dbReference type="Pfam" id="PF00188">
    <property type="entry name" value="CAP"/>
    <property type="match status" value="2"/>
</dbReference>
<feature type="domain" description="SCP" evidence="3">
    <location>
        <begin position="351"/>
        <end position="486"/>
    </location>
</feature>
<gene>
    <name evidence="4" type="primary">Acey_s0004.g1763</name>
    <name evidence="4" type="synonym">ASP-s0004.g1763</name>
    <name evidence="4" type="ORF">Y032_0004g1763</name>
</gene>
<dbReference type="SUPFAM" id="SSF55797">
    <property type="entry name" value="PR-1-like"/>
    <property type="match status" value="1"/>
</dbReference>
<evidence type="ECO:0000313" key="4">
    <source>
        <dbReference type="EMBL" id="EYC30771.1"/>
    </source>
</evidence>
<dbReference type="OrthoDB" id="5874910at2759"/>
<evidence type="ECO:0000313" key="5">
    <source>
        <dbReference type="Proteomes" id="UP000024635"/>
    </source>
</evidence>
<dbReference type="Gene3D" id="3.40.33.10">
    <property type="entry name" value="CAP"/>
    <property type="match status" value="2"/>
</dbReference>
<dbReference type="InterPro" id="IPR014044">
    <property type="entry name" value="CAP_dom"/>
</dbReference>
<evidence type="ECO:0000259" key="3">
    <source>
        <dbReference type="SMART" id="SM00198"/>
    </source>
</evidence>
<dbReference type="Proteomes" id="UP000024635">
    <property type="component" value="Unassembled WGS sequence"/>
</dbReference>
<keyword evidence="5" id="KW-1185">Reference proteome</keyword>
<feature type="chain" id="PRO_5001490513" description="SCP domain-containing protein" evidence="2">
    <location>
        <begin position="22"/>
        <end position="486"/>
    </location>
</feature>
<evidence type="ECO:0000256" key="1">
    <source>
        <dbReference type="SAM" id="MobiDB-lite"/>
    </source>
</evidence>
<sequence length="486" mass="52912">MAKLYFIALAITCLLPALCDGKPIVLVSPLCPNGNLDKDTIDNSVLKVVNKYREDLINGTQKNGALNQMLPPPKGMTQLRDLHTPLIRFLLTQLGRMKRMKELRVREGTNSYPLQEWGCELEQKAMTTLNGMCPTDEPADPDGLATLFSVGYDDFPPPTPDTPPAQLLSTSINTLLGNIEFNPLNVVSQGTVSKTVTFTGPDSLKDYAEFMRPQTTQIGCAINKCGAPDYPFTIYCIGNTKTIQVGETVYEGLTDPIKSCADVTCPTGTVCNETTYICVNTTSAATTTPMLTTMSTATSTSPTSSSPTTSSPTAAPTTTMPTSPQAEFPGGGAGGGMCSSVYNYADRMTDTLRNEYVRLHNFRRGLLATGQIPRKDGKYLPKAANMWKMSYDCTLEEGAVKHASTCPSALSEPSSRQGIGENLKTFPATRFDFNTAAKKSVTEWWKPIRDVNYFENVVVFRPFHDGAPISSFTQVGDLLVKTRFLV</sequence>
<evidence type="ECO:0000256" key="2">
    <source>
        <dbReference type="SAM" id="SignalP"/>
    </source>
</evidence>
<reference evidence="5" key="1">
    <citation type="journal article" date="2015" name="Nat. Genet.">
        <title>The genome and transcriptome of the zoonotic hookworm Ancylostoma ceylanicum identify infection-specific gene families.</title>
        <authorList>
            <person name="Schwarz E.M."/>
            <person name="Hu Y."/>
            <person name="Antoshechkin I."/>
            <person name="Miller M.M."/>
            <person name="Sternberg P.W."/>
            <person name="Aroian R.V."/>
        </authorList>
    </citation>
    <scope>NUCLEOTIDE SEQUENCE</scope>
    <source>
        <strain evidence="5">HY135</strain>
    </source>
</reference>
<dbReference type="InterPro" id="IPR035940">
    <property type="entry name" value="CAP_sf"/>
</dbReference>
<proteinExistence type="predicted"/>
<comment type="caution">
    <text evidence="4">The sequence shown here is derived from an EMBL/GenBank/DDBJ whole genome shotgun (WGS) entry which is preliminary data.</text>
</comment>
<feature type="region of interest" description="Disordered" evidence="1">
    <location>
        <begin position="294"/>
        <end position="330"/>
    </location>
</feature>
<dbReference type="EMBL" id="JARK01001340">
    <property type="protein sequence ID" value="EYC30771.1"/>
    <property type="molecule type" value="Genomic_DNA"/>
</dbReference>
<name>A0A016VTX1_9BILA</name>
<dbReference type="AlphaFoldDB" id="A0A016VTX1"/>
<dbReference type="STRING" id="53326.A0A016VTX1"/>
<dbReference type="CDD" id="cd05380">
    <property type="entry name" value="CAP_euk"/>
    <property type="match status" value="1"/>
</dbReference>
<accession>A0A016VTX1</accession>
<dbReference type="SMART" id="SM00198">
    <property type="entry name" value="SCP"/>
    <property type="match status" value="1"/>
</dbReference>
<protein>
    <recommendedName>
        <fullName evidence="3">SCP domain-containing protein</fullName>
    </recommendedName>
</protein>
<organism evidence="4 5">
    <name type="scientific">Ancylostoma ceylanicum</name>
    <dbReference type="NCBI Taxonomy" id="53326"/>
    <lineage>
        <taxon>Eukaryota</taxon>
        <taxon>Metazoa</taxon>
        <taxon>Ecdysozoa</taxon>
        <taxon>Nematoda</taxon>
        <taxon>Chromadorea</taxon>
        <taxon>Rhabditida</taxon>
        <taxon>Rhabditina</taxon>
        <taxon>Rhabditomorpha</taxon>
        <taxon>Strongyloidea</taxon>
        <taxon>Ancylostomatidae</taxon>
        <taxon>Ancylostomatinae</taxon>
        <taxon>Ancylostoma</taxon>
    </lineage>
</organism>
<keyword evidence="2" id="KW-0732">Signal</keyword>
<feature type="compositionally biased region" description="Low complexity" evidence="1">
    <location>
        <begin position="294"/>
        <end position="324"/>
    </location>
</feature>